<dbReference type="InterPro" id="IPR010614">
    <property type="entry name" value="RAD3-like_helicase_DEAD"/>
</dbReference>
<dbReference type="RefSeq" id="WP_117331407.1">
    <property type="nucleotide sequence ID" value="NZ_QUWK01000017.1"/>
</dbReference>
<evidence type="ECO:0000256" key="2">
    <source>
        <dbReference type="ARBA" id="ARBA00022723"/>
    </source>
</evidence>
<keyword evidence="3" id="KW-0547">Nucleotide-binding</keyword>
<comment type="similarity">
    <text evidence="13">Belongs to the helicase family. DinG subfamily.</text>
</comment>
<evidence type="ECO:0000313" key="15">
    <source>
        <dbReference type="EMBL" id="RFU93853.1"/>
    </source>
</evidence>
<dbReference type="PANTHER" id="PTHR11472:SF34">
    <property type="entry name" value="REGULATOR OF TELOMERE ELONGATION HELICASE 1"/>
    <property type="match status" value="1"/>
</dbReference>
<dbReference type="GO" id="GO:0051539">
    <property type="term" value="F:4 iron, 4 sulfur cluster binding"/>
    <property type="evidence" value="ECO:0007669"/>
    <property type="project" value="UniProtKB-KW"/>
</dbReference>
<keyword evidence="11" id="KW-0234">DNA repair</keyword>
<evidence type="ECO:0000256" key="10">
    <source>
        <dbReference type="ARBA" id="ARBA00023125"/>
    </source>
</evidence>
<keyword evidence="1" id="KW-0004">4Fe-4S</keyword>
<proteinExistence type="inferred from homology"/>
<evidence type="ECO:0000313" key="16">
    <source>
        <dbReference type="Proteomes" id="UP000264002"/>
    </source>
</evidence>
<evidence type="ECO:0000256" key="3">
    <source>
        <dbReference type="ARBA" id="ARBA00022741"/>
    </source>
</evidence>
<evidence type="ECO:0000256" key="6">
    <source>
        <dbReference type="ARBA" id="ARBA00022806"/>
    </source>
</evidence>
<feature type="domain" description="Helicase ATP-binding" evidence="14">
    <location>
        <begin position="15"/>
        <end position="286"/>
    </location>
</feature>
<reference evidence="15 16" key="2">
    <citation type="submission" date="2018-09" db="EMBL/GenBank/DDBJ databases">
        <title>Genome of Sphaerochaeta halotolerans strain 4-11.</title>
        <authorList>
            <person name="Nazina T.N."/>
            <person name="Sokolova D.S."/>
        </authorList>
    </citation>
    <scope>NUCLEOTIDE SEQUENCE [LARGE SCALE GENOMIC DNA]</scope>
    <source>
        <strain evidence="15 16">4-11</strain>
    </source>
</reference>
<evidence type="ECO:0000256" key="4">
    <source>
        <dbReference type="ARBA" id="ARBA00022763"/>
    </source>
</evidence>
<keyword evidence="10" id="KW-0238">DNA-binding</keyword>
<dbReference type="GO" id="GO:0046872">
    <property type="term" value="F:metal ion binding"/>
    <property type="evidence" value="ECO:0007669"/>
    <property type="project" value="UniProtKB-KW"/>
</dbReference>
<evidence type="ECO:0000256" key="7">
    <source>
        <dbReference type="ARBA" id="ARBA00022840"/>
    </source>
</evidence>
<protein>
    <submittedName>
        <fullName evidence="15">ATP-dependent DNA helicase</fullName>
    </submittedName>
</protein>
<keyword evidence="8" id="KW-0408">Iron</keyword>
<dbReference type="OrthoDB" id="9803913at2"/>
<name>A0A372MEH4_9SPIR</name>
<dbReference type="InterPro" id="IPR006554">
    <property type="entry name" value="Helicase-like_DEXD_c2"/>
</dbReference>
<dbReference type="Pfam" id="PF06733">
    <property type="entry name" value="DEAD_2"/>
    <property type="match status" value="1"/>
</dbReference>
<dbReference type="SUPFAM" id="SSF52540">
    <property type="entry name" value="P-loop containing nucleoside triphosphate hydrolases"/>
    <property type="match status" value="1"/>
</dbReference>
<evidence type="ECO:0000256" key="11">
    <source>
        <dbReference type="ARBA" id="ARBA00023204"/>
    </source>
</evidence>
<dbReference type="EMBL" id="QUWK01000017">
    <property type="protein sequence ID" value="RFU93853.1"/>
    <property type="molecule type" value="Genomic_DNA"/>
</dbReference>
<evidence type="ECO:0000256" key="9">
    <source>
        <dbReference type="ARBA" id="ARBA00023014"/>
    </source>
</evidence>
<dbReference type="InterPro" id="IPR006555">
    <property type="entry name" value="ATP-dep_Helicase_C"/>
</dbReference>
<evidence type="ECO:0000256" key="5">
    <source>
        <dbReference type="ARBA" id="ARBA00022801"/>
    </source>
</evidence>
<dbReference type="InterPro" id="IPR027417">
    <property type="entry name" value="P-loop_NTPase"/>
</dbReference>
<keyword evidence="12" id="KW-0413">Isomerase</keyword>
<dbReference type="Proteomes" id="UP000264002">
    <property type="component" value="Unassembled WGS sequence"/>
</dbReference>
<organism evidence="15 16">
    <name type="scientific">Sphaerochaeta halotolerans</name>
    <dbReference type="NCBI Taxonomy" id="2293840"/>
    <lineage>
        <taxon>Bacteria</taxon>
        <taxon>Pseudomonadati</taxon>
        <taxon>Spirochaetota</taxon>
        <taxon>Spirochaetia</taxon>
        <taxon>Spirochaetales</taxon>
        <taxon>Sphaerochaetaceae</taxon>
        <taxon>Sphaerochaeta</taxon>
    </lineage>
</organism>
<dbReference type="AlphaFoldDB" id="A0A372MEH4"/>
<keyword evidence="2" id="KW-0479">Metal-binding</keyword>
<evidence type="ECO:0000256" key="1">
    <source>
        <dbReference type="ARBA" id="ARBA00022485"/>
    </source>
</evidence>
<keyword evidence="6 15" id="KW-0347">Helicase</keyword>
<dbReference type="SMART" id="SM00488">
    <property type="entry name" value="DEXDc2"/>
    <property type="match status" value="1"/>
</dbReference>
<gene>
    <name evidence="15" type="ORF">DYP60_12800</name>
</gene>
<dbReference type="GO" id="GO:0016818">
    <property type="term" value="F:hydrolase activity, acting on acid anhydrides, in phosphorus-containing anhydrides"/>
    <property type="evidence" value="ECO:0007669"/>
    <property type="project" value="InterPro"/>
</dbReference>
<dbReference type="PROSITE" id="PS51193">
    <property type="entry name" value="HELICASE_ATP_BIND_2"/>
    <property type="match status" value="1"/>
</dbReference>
<dbReference type="Pfam" id="PF13307">
    <property type="entry name" value="Helicase_C_2"/>
    <property type="match status" value="1"/>
</dbReference>
<keyword evidence="4" id="KW-0227">DNA damage</keyword>
<keyword evidence="9" id="KW-0411">Iron-sulfur</keyword>
<evidence type="ECO:0000256" key="12">
    <source>
        <dbReference type="ARBA" id="ARBA00023235"/>
    </source>
</evidence>
<dbReference type="GO" id="GO:0006281">
    <property type="term" value="P:DNA repair"/>
    <property type="evidence" value="ECO:0007669"/>
    <property type="project" value="UniProtKB-KW"/>
</dbReference>
<comment type="caution">
    <text evidence="15">The sequence shown here is derived from an EMBL/GenBank/DDBJ whole genome shotgun (WGS) entry which is preliminary data.</text>
</comment>
<reference evidence="16" key="1">
    <citation type="submission" date="2018-08" db="EMBL/GenBank/DDBJ databases">
        <authorList>
            <person name="Grouzdev D.S."/>
            <person name="Krutkina M.S."/>
        </authorList>
    </citation>
    <scope>NUCLEOTIDE SEQUENCE [LARGE SCALE GENOMIC DNA]</scope>
    <source>
        <strain evidence="16">4-11</strain>
    </source>
</reference>
<dbReference type="Gene3D" id="3.40.50.300">
    <property type="entry name" value="P-loop containing nucleotide triphosphate hydrolases"/>
    <property type="match status" value="2"/>
</dbReference>
<evidence type="ECO:0000256" key="13">
    <source>
        <dbReference type="ARBA" id="ARBA00038058"/>
    </source>
</evidence>
<dbReference type="GO" id="GO:0003677">
    <property type="term" value="F:DNA binding"/>
    <property type="evidence" value="ECO:0007669"/>
    <property type="project" value="UniProtKB-KW"/>
</dbReference>
<dbReference type="InterPro" id="IPR045028">
    <property type="entry name" value="DinG/Rad3-like"/>
</dbReference>
<dbReference type="SMART" id="SM00491">
    <property type="entry name" value="HELICc2"/>
    <property type="match status" value="1"/>
</dbReference>
<keyword evidence="16" id="KW-1185">Reference proteome</keyword>
<evidence type="ECO:0000256" key="8">
    <source>
        <dbReference type="ARBA" id="ARBA00023004"/>
    </source>
</evidence>
<keyword evidence="7" id="KW-0067">ATP-binding</keyword>
<dbReference type="PANTHER" id="PTHR11472">
    <property type="entry name" value="DNA REPAIR DEAD HELICASE RAD3/XP-D SUBFAMILY MEMBER"/>
    <property type="match status" value="1"/>
</dbReference>
<accession>A0A372MEH4</accession>
<dbReference type="GO" id="GO:0005524">
    <property type="term" value="F:ATP binding"/>
    <property type="evidence" value="ECO:0007669"/>
    <property type="project" value="UniProtKB-KW"/>
</dbReference>
<keyword evidence="5" id="KW-0378">Hydrolase</keyword>
<dbReference type="GO" id="GO:0003678">
    <property type="term" value="F:DNA helicase activity"/>
    <property type="evidence" value="ECO:0007669"/>
    <property type="project" value="InterPro"/>
</dbReference>
<evidence type="ECO:0000259" key="14">
    <source>
        <dbReference type="PROSITE" id="PS51193"/>
    </source>
</evidence>
<sequence length="699" mass="78888">MTKHDIYHIFDKDGLLEQNFPSYEYREGQLNMADLVRESFERNAIAAIEAGTGIGKSFAYLAVALYSAMQSPDERTVIATSTINLQKQLYEKDIPMLFKFLGLSCKIALAVGRGNYLCINRYMQAKADSGLLAQDPANELYQIGQWIKESETGLFADFPGRLSGELKGEICSDGDLCQNHACAYFRDCFYFKAKAKAKDAKIIISNHHLLFTDAQSRFISNVGYEEEMILPPFNRLIIDEAHNIESNATEYFTEVYDSQQLLRQISKIQRSGRFRGKSLLEQLGEYSTEADIIDRIQDDILLLTQNVGTLDQYLLGVFQKNDYQPVLIKAEHQGRLQQFVEAATSVSQASGRLAAKINTFLEQNKAPQELESKINELKVRGTRIAMMSEVLTKFCNFTLWKDEVHWFNAESYGTHRQVQVCITPLSIAPLLVEAVFKKLDTVVCTSATLDLNDEFAFWSTRVGLPYDEERPFLKGAFSSPFDYRNQLLLLTPSDAPLYSKDREAAYEEYLAQTIMSSVLSAGGGVLVLFTSYSMLKKVHQQLSETFEKEGLTLLCQGEYDRYTLLNRFISEQDSVLFATSSFWEGVDAPGETLRMVIIVKLPFTVPSDPVFKARCEAIDANGGSGFYQLALQSATMKLKQGFGRLLRSACDRGVVIILDSRVVSKNYGMYMIRSLPESYHPESETTGLSDKVENFLYGR</sequence>
<dbReference type="InterPro" id="IPR014013">
    <property type="entry name" value="Helic_SF1/SF2_ATP-bd_DinG/Rad3"/>
</dbReference>